<evidence type="ECO:0000313" key="3">
    <source>
        <dbReference type="Proteomes" id="UP000177029"/>
    </source>
</evidence>
<dbReference type="InterPro" id="IPR045275">
    <property type="entry name" value="MscS_archaea/bacteria_type"/>
</dbReference>
<organism evidence="2 3">
    <name type="scientific">Candidatus Wolfebacteria bacterium RIFCSPHIGHO2_01_FULL_48_22</name>
    <dbReference type="NCBI Taxonomy" id="1802555"/>
    <lineage>
        <taxon>Bacteria</taxon>
        <taxon>Candidatus Wolfeibacteriota</taxon>
    </lineage>
</organism>
<dbReference type="Gene3D" id="1.10.287.1260">
    <property type="match status" value="1"/>
</dbReference>
<gene>
    <name evidence="2" type="ORF">A2755_03600</name>
</gene>
<dbReference type="PANTHER" id="PTHR30221">
    <property type="entry name" value="SMALL-CONDUCTANCE MECHANOSENSITIVE CHANNEL"/>
    <property type="match status" value="1"/>
</dbReference>
<proteinExistence type="predicted"/>
<evidence type="ECO:0008006" key="4">
    <source>
        <dbReference type="Google" id="ProtNLM"/>
    </source>
</evidence>
<keyword evidence="1" id="KW-1133">Transmembrane helix</keyword>
<reference evidence="2 3" key="1">
    <citation type="journal article" date="2016" name="Nat. Commun.">
        <title>Thousands of microbial genomes shed light on interconnected biogeochemical processes in an aquifer system.</title>
        <authorList>
            <person name="Anantharaman K."/>
            <person name="Brown C.T."/>
            <person name="Hug L.A."/>
            <person name="Sharon I."/>
            <person name="Castelle C.J."/>
            <person name="Probst A.J."/>
            <person name="Thomas B.C."/>
            <person name="Singh A."/>
            <person name="Wilkins M.J."/>
            <person name="Karaoz U."/>
            <person name="Brodie E.L."/>
            <person name="Williams K.H."/>
            <person name="Hubbard S.S."/>
            <person name="Banfield J.F."/>
        </authorList>
    </citation>
    <scope>NUCLEOTIDE SEQUENCE [LARGE SCALE GENOMIC DNA]</scope>
</reference>
<dbReference type="EMBL" id="MGIP01000019">
    <property type="protein sequence ID" value="OGM90610.1"/>
    <property type="molecule type" value="Genomic_DNA"/>
</dbReference>
<sequence>MWTDIITQSFQNAWVVVVNFLPSFIAALIILIIGLLVASVLRTIFERIITVLQLDSVLRKLGLEAALQRGGLALNSARFIGALVYWFFVVVTVLAASDILGLWGLSSFLNEVLLYFPNVIAAVLILVAAILVANFLRSLVRASVKGAKLHGAKFLGTLTWWIVVVFGFLAALLQLGVATELIQSVVVGVIGMFALAGGLAFGLGGKDYAAAWISKFKSHTEE</sequence>
<evidence type="ECO:0000256" key="1">
    <source>
        <dbReference type="SAM" id="Phobius"/>
    </source>
</evidence>
<name>A0A1F8DPR5_9BACT</name>
<comment type="caution">
    <text evidence="2">The sequence shown here is derived from an EMBL/GenBank/DDBJ whole genome shotgun (WGS) entry which is preliminary data.</text>
</comment>
<evidence type="ECO:0000313" key="2">
    <source>
        <dbReference type="EMBL" id="OGM90610.1"/>
    </source>
</evidence>
<feature type="transmembrane region" description="Helical" evidence="1">
    <location>
        <begin position="154"/>
        <end position="175"/>
    </location>
</feature>
<dbReference type="PANTHER" id="PTHR30221:SF1">
    <property type="entry name" value="SMALL-CONDUCTANCE MECHANOSENSITIVE CHANNEL"/>
    <property type="match status" value="1"/>
</dbReference>
<keyword evidence="1" id="KW-0472">Membrane</keyword>
<accession>A0A1F8DPR5</accession>
<feature type="transmembrane region" description="Helical" evidence="1">
    <location>
        <begin position="181"/>
        <end position="203"/>
    </location>
</feature>
<dbReference type="Proteomes" id="UP000177029">
    <property type="component" value="Unassembled WGS sequence"/>
</dbReference>
<protein>
    <recommendedName>
        <fullName evidence="4">Small-conductance mechanosensitive ion channel</fullName>
    </recommendedName>
</protein>
<dbReference type="GO" id="GO:0008381">
    <property type="term" value="F:mechanosensitive monoatomic ion channel activity"/>
    <property type="evidence" value="ECO:0007669"/>
    <property type="project" value="InterPro"/>
</dbReference>
<dbReference type="AlphaFoldDB" id="A0A1F8DPR5"/>
<dbReference type="Pfam" id="PF05552">
    <property type="entry name" value="MS_channel_1st_1"/>
    <property type="match status" value="2"/>
</dbReference>
<feature type="transmembrane region" description="Helical" evidence="1">
    <location>
        <begin position="112"/>
        <end position="133"/>
    </location>
</feature>
<feature type="transmembrane region" description="Helical" evidence="1">
    <location>
        <begin position="20"/>
        <end position="41"/>
    </location>
</feature>
<dbReference type="InterPro" id="IPR008910">
    <property type="entry name" value="MSC_TM_helix"/>
</dbReference>
<keyword evidence="1" id="KW-0812">Transmembrane</keyword>
<dbReference type="STRING" id="1802555.A2755_03600"/>
<feature type="transmembrane region" description="Helical" evidence="1">
    <location>
        <begin position="83"/>
        <end position="106"/>
    </location>
</feature>